<comment type="subcellular location">
    <subcellularLocation>
        <location evidence="1">Cytoplasm</location>
    </subcellularLocation>
</comment>
<keyword evidence="8" id="KW-1185">Reference proteome</keyword>
<reference evidence="7" key="1">
    <citation type="submission" date="2022-10" db="EMBL/GenBank/DDBJ databases">
        <title>Characterization and whole genome sequencing of a new Roseateles species, isolated from fresh water.</title>
        <authorList>
            <person name="Guliayeva D.Y."/>
            <person name="Akhremchuk A.E."/>
            <person name="Sikolenko M.A."/>
            <person name="Valentovich L.N."/>
            <person name="Sidarenka A.V."/>
        </authorList>
    </citation>
    <scope>NUCLEOTIDE SEQUENCE</scope>
    <source>
        <strain evidence="7">BIM B-1768</strain>
    </source>
</reference>
<dbReference type="Proteomes" id="UP001064933">
    <property type="component" value="Chromosome"/>
</dbReference>
<evidence type="ECO:0000259" key="6">
    <source>
        <dbReference type="PROSITE" id="PS50995"/>
    </source>
</evidence>
<evidence type="ECO:0000256" key="2">
    <source>
        <dbReference type="ARBA" id="ARBA00022490"/>
    </source>
</evidence>
<dbReference type="InterPro" id="IPR036390">
    <property type="entry name" value="WH_DNA-bd_sf"/>
</dbReference>
<keyword evidence="5" id="KW-0804">Transcription</keyword>
<evidence type="ECO:0000256" key="1">
    <source>
        <dbReference type="ARBA" id="ARBA00004496"/>
    </source>
</evidence>
<evidence type="ECO:0000313" key="7">
    <source>
        <dbReference type="EMBL" id="UXH79066.1"/>
    </source>
</evidence>
<dbReference type="RefSeq" id="WP_261758886.1">
    <property type="nucleotide sequence ID" value="NZ_CP104562.2"/>
</dbReference>
<proteinExistence type="predicted"/>
<organism evidence="7 8">
    <name type="scientific">Roseateles amylovorans</name>
    <dbReference type="NCBI Taxonomy" id="2978473"/>
    <lineage>
        <taxon>Bacteria</taxon>
        <taxon>Pseudomonadati</taxon>
        <taxon>Pseudomonadota</taxon>
        <taxon>Betaproteobacteria</taxon>
        <taxon>Burkholderiales</taxon>
        <taxon>Sphaerotilaceae</taxon>
        <taxon>Roseateles</taxon>
    </lineage>
</organism>
<dbReference type="InterPro" id="IPR055166">
    <property type="entry name" value="Transc_reg_Sar_Rot_HTH"/>
</dbReference>
<dbReference type="SMART" id="SM00347">
    <property type="entry name" value="HTH_MARR"/>
    <property type="match status" value="1"/>
</dbReference>
<evidence type="ECO:0000256" key="5">
    <source>
        <dbReference type="ARBA" id="ARBA00023163"/>
    </source>
</evidence>
<accession>A0ABY6B0Z3</accession>
<keyword evidence="2" id="KW-0963">Cytoplasm</keyword>
<dbReference type="InterPro" id="IPR036388">
    <property type="entry name" value="WH-like_DNA-bd_sf"/>
</dbReference>
<keyword evidence="4" id="KW-0238">DNA-binding</keyword>
<dbReference type="PROSITE" id="PS50995">
    <property type="entry name" value="HTH_MARR_2"/>
    <property type="match status" value="1"/>
</dbReference>
<sequence length="160" mass="17908">MSEERQAIETSGAVGCDGSVILEEQLCFSLYTSALAMMQVYKPMLERIGLTYPQFLVMTSLWQSDGVTVKQLAERLRQDSGSLTPLVKRLEVAGYLQRARDRRDERNLCITLTAEGRALQAKGRAVSQQFAKACELPTDQSTQLRDGLTALDARLRGRHR</sequence>
<dbReference type="InterPro" id="IPR000835">
    <property type="entry name" value="HTH_MarR-typ"/>
</dbReference>
<name>A0ABY6B0Z3_9BURK</name>
<evidence type="ECO:0000256" key="3">
    <source>
        <dbReference type="ARBA" id="ARBA00023015"/>
    </source>
</evidence>
<dbReference type="Pfam" id="PF22381">
    <property type="entry name" value="Staph_reg_Sar_Rot"/>
    <property type="match status" value="1"/>
</dbReference>
<dbReference type="PANTHER" id="PTHR33164">
    <property type="entry name" value="TRANSCRIPTIONAL REGULATOR, MARR FAMILY"/>
    <property type="match status" value="1"/>
</dbReference>
<protein>
    <submittedName>
        <fullName evidence="7">MarR family transcriptional regulator</fullName>
    </submittedName>
</protein>
<dbReference type="SUPFAM" id="SSF46785">
    <property type="entry name" value="Winged helix' DNA-binding domain"/>
    <property type="match status" value="1"/>
</dbReference>
<dbReference type="PANTHER" id="PTHR33164:SF5">
    <property type="entry name" value="ORGANIC HYDROPEROXIDE RESISTANCE TRANSCRIPTIONAL REGULATOR"/>
    <property type="match status" value="1"/>
</dbReference>
<evidence type="ECO:0000256" key="4">
    <source>
        <dbReference type="ARBA" id="ARBA00023125"/>
    </source>
</evidence>
<evidence type="ECO:0000313" key="8">
    <source>
        <dbReference type="Proteomes" id="UP001064933"/>
    </source>
</evidence>
<feature type="domain" description="HTH marR-type" evidence="6">
    <location>
        <begin position="23"/>
        <end position="157"/>
    </location>
</feature>
<gene>
    <name evidence="7" type="ORF">N4261_03780</name>
</gene>
<dbReference type="InterPro" id="IPR039422">
    <property type="entry name" value="MarR/SlyA-like"/>
</dbReference>
<keyword evidence="3" id="KW-0805">Transcription regulation</keyword>
<dbReference type="Gene3D" id="1.10.10.10">
    <property type="entry name" value="Winged helix-like DNA-binding domain superfamily/Winged helix DNA-binding domain"/>
    <property type="match status" value="1"/>
</dbReference>
<dbReference type="PRINTS" id="PR00598">
    <property type="entry name" value="HTHMARR"/>
</dbReference>
<dbReference type="EMBL" id="CP104562">
    <property type="protein sequence ID" value="UXH79066.1"/>
    <property type="molecule type" value="Genomic_DNA"/>
</dbReference>